<name>A0A7I7XQ63_9MYCO</name>
<feature type="region of interest" description="Disordered" evidence="1">
    <location>
        <begin position="1"/>
        <end position="28"/>
    </location>
</feature>
<proteinExistence type="predicted"/>
<dbReference type="KEGG" id="mmag:MMAD_56610"/>
<evidence type="ECO:0000256" key="1">
    <source>
        <dbReference type="SAM" id="MobiDB-lite"/>
    </source>
</evidence>
<protein>
    <submittedName>
        <fullName evidence="2">Uncharacterized protein</fullName>
    </submittedName>
</protein>
<evidence type="ECO:0000313" key="3">
    <source>
        <dbReference type="Proteomes" id="UP000466517"/>
    </source>
</evidence>
<reference evidence="2 3" key="1">
    <citation type="journal article" date="2019" name="Emerg. Microbes Infect.">
        <title>Comprehensive subspecies identification of 175 nontuberculous mycobacteria species based on 7547 genomic profiles.</title>
        <authorList>
            <person name="Matsumoto Y."/>
            <person name="Kinjo T."/>
            <person name="Motooka D."/>
            <person name="Nabeya D."/>
            <person name="Jung N."/>
            <person name="Uechi K."/>
            <person name="Horii T."/>
            <person name="Iida T."/>
            <person name="Fujita J."/>
            <person name="Nakamura S."/>
        </authorList>
    </citation>
    <scope>NUCLEOTIDE SEQUENCE [LARGE SCALE GENOMIC DNA]</scope>
    <source>
        <strain evidence="2 3">JCM 13574</strain>
        <plasmid evidence="3">pjcm13574 dna</plasmid>
    </source>
</reference>
<gene>
    <name evidence="2" type="ORF">MMAD_56610</name>
</gene>
<dbReference type="Proteomes" id="UP000466517">
    <property type="component" value="Plasmid pJCM13574"/>
</dbReference>
<sequence length="88" mass="9702">MVSRRLIRTRKGYAEPGPPESCPAGHPLRGPRRVLVGTQQCARCADLGVGSHRSYTCQTCWRTIYDPAPTPECSFVAFDGRPVPTDDQ</sequence>
<evidence type="ECO:0000313" key="2">
    <source>
        <dbReference type="EMBL" id="BBZ31366.1"/>
    </source>
</evidence>
<keyword evidence="2" id="KW-0614">Plasmid</keyword>
<dbReference type="AlphaFoldDB" id="A0A7I7XQ63"/>
<dbReference type="EMBL" id="AP022611">
    <property type="protein sequence ID" value="BBZ31366.1"/>
    <property type="molecule type" value="Genomic_DNA"/>
</dbReference>
<feature type="compositionally biased region" description="Basic residues" evidence="1">
    <location>
        <begin position="1"/>
        <end position="11"/>
    </location>
</feature>
<organism evidence="2 3">
    <name type="scientific">Mycolicibacterium madagascariense</name>
    <dbReference type="NCBI Taxonomy" id="212765"/>
    <lineage>
        <taxon>Bacteria</taxon>
        <taxon>Bacillati</taxon>
        <taxon>Actinomycetota</taxon>
        <taxon>Actinomycetes</taxon>
        <taxon>Mycobacteriales</taxon>
        <taxon>Mycobacteriaceae</taxon>
        <taxon>Mycolicibacterium</taxon>
    </lineage>
</organism>
<keyword evidence="3" id="KW-1185">Reference proteome</keyword>
<geneLocation type="plasmid" evidence="3">
    <name>pjcm13574 dna</name>
</geneLocation>
<accession>A0A7I7XQ63</accession>